<dbReference type="InterPro" id="IPR021727">
    <property type="entry name" value="DUF3299"/>
</dbReference>
<keyword evidence="3" id="KW-1185">Reference proteome</keyword>
<comment type="caution">
    <text evidence="2">The sequence shown here is derived from an EMBL/GenBank/DDBJ whole genome shotgun (WGS) entry which is preliminary data.</text>
</comment>
<sequence length="189" mass="21122">MLLPVGCSQQPDPSADRLAPDSRAEARNNDDNLAAHQQAETLEWDDLIPPDWQPEPLMCNVDVDNLSDDDPRALELMDKLRAEWSEAPMVGDLDDRRVRLPGFVVPVEINASAITKFLLVPYFGACIHVPPPPPNQIVFVKTADGRPYRGGIFDTVWVTGRMRVTSYSSELGEAGYRIDEPLIRPYKVP</sequence>
<dbReference type="EMBL" id="NRSJ01000032">
    <property type="protein sequence ID" value="MBK1706018.1"/>
    <property type="molecule type" value="Genomic_DNA"/>
</dbReference>
<dbReference type="AlphaFoldDB" id="A0AAJ0U6F3"/>
<reference evidence="2" key="2">
    <citation type="journal article" date="2020" name="Microorganisms">
        <title>Osmotic Adaptation and Compatible Solute Biosynthesis of Phototrophic Bacteria as Revealed from Genome Analyses.</title>
        <authorList>
            <person name="Imhoff J.F."/>
            <person name="Rahn T."/>
            <person name="Kunzel S."/>
            <person name="Keller A."/>
            <person name="Neulinger S.C."/>
        </authorList>
    </citation>
    <scope>NUCLEOTIDE SEQUENCE</scope>
    <source>
        <strain evidence="2">DSM 11080</strain>
    </source>
</reference>
<protein>
    <recommendedName>
        <fullName evidence="4">DUF3299 domain-containing protein</fullName>
    </recommendedName>
</protein>
<gene>
    <name evidence="2" type="ORF">CKO40_16000</name>
</gene>
<proteinExistence type="predicted"/>
<dbReference type="RefSeq" id="WP_200347431.1">
    <property type="nucleotide sequence ID" value="NZ_NRSJ01000032.1"/>
</dbReference>
<feature type="region of interest" description="Disordered" evidence="1">
    <location>
        <begin position="1"/>
        <end position="36"/>
    </location>
</feature>
<reference evidence="2" key="1">
    <citation type="submission" date="2017-08" db="EMBL/GenBank/DDBJ databases">
        <authorList>
            <person name="Imhoff J.F."/>
            <person name="Rahn T."/>
            <person name="Kuenzel S."/>
            <person name="Neulinger S.C."/>
        </authorList>
    </citation>
    <scope>NUCLEOTIDE SEQUENCE</scope>
    <source>
        <strain evidence="2">DSM 11080</strain>
    </source>
</reference>
<evidence type="ECO:0000313" key="2">
    <source>
        <dbReference type="EMBL" id="MBK1706018.1"/>
    </source>
</evidence>
<dbReference type="Proteomes" id="UP001296776">
    <property type="component" value="Unassembled WGS sequence"/>
</dbReference>
<name>A0AAJ0U6F3_9GAMM</name>
<dbReference type="Pfam" id="PF11736">
    <property type="entry name" value="DUF3299"/>
    <property type="match status" value="1"/>
</dbReference>
<feature type="compositionally biased region" description="Basic and acidic residues" evidence="1">
    <location>
        <begin position="14"/>
        <end position="30"/>
    </location>
</feature>
<accession>A0AAJ0U6F3</accession>
<dbReference type="Gene3D" id="2.40.50.870">
    <property type="entry name" value="Protein of unknown function (DUF3299)"/>
    <property type="match status" value="1"/>
</dbReference>
<evidence type="ECO:0000313" key="3">
    <source>
        <dbReference type="Proteomes" id="UP001296776"/>
    </source>
</evidence>
<evidence type="ECO:0000256" key="1">
    <source>
        <dbReference type="SAM" id="MobiDB-lite"/>
    </source>
</evidence>
<organism evidence="2 3">
    <name type="scientific">Halochromatium glycolicum</name>
    <dbReference type="NCBI Taxonomy" id="85075"/>
    <lineage>
        <taxon>Bacteria</taxon>
        <taxon>Pseudomonadati</taxon>
        <taxon>Pseudomonadota</taxon>
        <taxon>Gammaproteobacteria</taxon>
        <taxon>Chromatiales</taxon>
        <taxon>Chromatiaceae</taxon>
        <taxon>Halochromatium</taxon>
    </lineage>
</organism>
<evidence type="ECO:0008006" key="4">
    <source>
        <dbReference type="Google" id="ProtNLM"/>
    </source>
</evidence>